<comment type="similarity">
    <text evidence="1">Belongs to the peptidase C1 family.</text>
</comment>
<accession>A0A8D8LVI0</accession>
<name>A0A8D8LVI0_9HEMI</name>
<feature type="domain" description="Peptidase C1A papain C-terminal" evidence="2">
    <location>
        <begin position="1"/>
        <end position="128"/>
    </location>
</feature>
<organism evidence="3">
    <name type="scientific">Cacopsylla melanoneura</name>
    <dbReference type="NCBI Taxonomy" id="428564"/>
    <lineage>
        <taxon>Eukaryota</taxon>
        <taxon>Metazoa</taxon>
        <taxon>Ecdysozoa</taxon>
        <taxon>Arthropoda</taxon>
        <taxon>Hexapoda</taxon>
        <taxon>Insecta</taxon>
        <taxon>Pterygota</taxon>
        <taxon>Neoptera</taxon>
        <taxon>Paraneoptera</taxon>
        <taxon>Hemiptera</taxon>
        <taxon>Sternorrhyncha</taxon>
        <taxon>Psylloidea</taxon>
        <taxon>Psyllidae</taxon>
        <taxon>Psyllinae</taxon>
        <taxon>Cacopsylla</taxon>
    </lineage>
</organism>
<dbReference type="SUPFAM" id="SSF54001">
    <property type="entry name" value="Cysteine proteinases"/>
    <property type="match status" value="1"/>
</dbReference>
<dbReference type="EMBL" id="HBUF01038773">
    <property type="protein sequence ID" value="CAG6617414.1"/>
    <property type="molecule type" value="Transcribed_RNA"/>
</dbReference>
<dbReference type="EMBL" id="HBUF01038772">
    <property type="protein sequence ID" value="CAG6617413.1"/>
    <property type="molecule type" value="Transcribed_RNA"/>
</dbReference>
<sequence>MKDEDYPYKGKQSICRFKKPQTVVDISSWSVLPPQDEHALKVALATVGPLAVSINASPHTFQLYSSGIYNDEGCSSDYVNHAMLLIGYTRNSWILKNWWSDRWGDKGYMYLKRGHNRCGIANYAVYALL</sequence>
<dbReference type="Pfam" id="PF00112">
    <property type="entry name" value="Peptidase_C1"/>
    <property type="match status" value="1"/>
</dbReference>
<dbReference type="InterPro" id="IPR038765">
    <property type="entry name" value="Papain-like_cys_pep_sf"/>
</dbReference>
<dbReference type="CDD" id="cd02248">
    <property type="entry name" value="Peptidase_C1A"/>
    <property type="match status" value="1"/>
</dbReference>
<dbReference type="GO" id="GO:0006508">
    <property type="term" value="P:proteolysis"/>
    <property type="evidence" value="ECO:0007669"/>
    <property type="project" value="InterPro"/>
</dbReference>
<dbReference type="Gene3D" id="3.90.70.10">
    <property type="entry name" value="Cysteine proteinases"/>
    <property type="match status" value="1"/>
</dbReference>
<dbReference type="InterPro" id="IPR000668">
    <property type="entry name" value="Peptidase_C1A_C"/>
</dbReference>
<evidence type="ECO:0000259" key="2">
    <source>
        <dbReference type="SMART" id="SM00645"/>
    </source>
</evidence>
<dbReference type="PANTHER" id="PTHR12411">
    <property type="entry name" value="CYSTEINE PROTEASE FAMILY C1-RELATED"/>
    <property type="match status" value="1"/>
</dbReference>
<evidence type="ECO:0000256" key="1">
    <source>
        <dbReference type="ARBA" id="ARBA00008455"/>
    </source>
</evidence>
<dbReference type="AlphaFoldDB" id="A0A8D8LVI0"/>
<dbReference type="SMART" id="SM00645">
    <property type="entry name" value="Pept_C1"/>
    <property type="match status" value="1"/>
</dbReference>
<proteinExistence type="inferred from homology"/>
<dbReference type="InterPro" id="IPR013128">
    <property type="entry name" value="Peptidase_C1A"/>
</dbReference>
<dbReference type="GO" id="GO:0008234">
    <property type="term" value="F:cysteine-type peptidase activity"/>
    <property type="evidence" value="ECO:0007669"/>
    <property type="project" value="InterPro"/>
</dbReference>
<dbReference type="InterPro" id="IPR039417">
    <property type="entry name" value="Peptidase_C1A_papain-like"/>
</dbReference>
<evidence type="ECO:0000313" key="3">
    <source>
        <dbReference type="EMBL" id="CAG6617414.1"/>
    </source>
</evidence>
<reference evidence="3" key="1">
    <citation type="submission" date="2021-05" db="EMBL/GenBank/DDBJ databases">
        <authorList>
            <person name="Alioto T."/>
            <person name="Alioto T."/>
            <person name="Gomez Garrido J."/>
        </authorList>
    </citation>
    <scope>NUCLEOTIDE SEQUENCE</scope>
</reference>
<protein>
    <submittedName>
        <fullName evidence="3">Cathepsin K</fullName>
    </submittedName>
</protein>